<evidence type="ECO:0000259" key="3">
    <source>
        <dbReference type="PROSITE" id="PS50977"/>
    </source>
</evidence>
<dbReference type="Gene3D" id="1.10.10.60">
    <property type="entry name" value="Homeodomain-like"/>
    <property type="match status" value="1"/>
</dbReference>
<dbReference type="GO" id="GO:0000976">
    <property type="term" value="F:transcription cis-regulatory region binding"/>
    <property type="evidence" value="ECO:0007669"/>
    <property type="project" value="TreeGrafter"/>
</dbReference>
<feature type="DNA-binding region" description="H-T-H motif" evidence="2">
    <location>
        <begin position="106"/>
        <end position="125"/>
    </location>
</feature>
<reference evidence="4" key="1">
    <citation type="submission" date="2017-05" db="EMBL/GenBank/DDBJ databases">
        <authorList>
            <person name="Varghese N."/>
            <person name="Submissions S."/>
        </authorList>
    </citation>
    <scope>NUCLEOTIDE SEQUENCE</scope>
    <source>
        <strain evidence="4">DSM 45262</strain>
    </source>
</reference>
<evidence type="ECO:0000313" key="4">
    <source>
        <dbReference type="EMBL" id="SMP05372.1"/>
    </source>
</evidence>
<dbReference type="InterPro" id="IPR050109">
    <property type="entry name" value="HTH-type_TetR-like_transc_reg"/>
</dbReference>
<dbReference type="InterPro" id="IPR009057">
    <property type="entry name" value="Homeodomain-like_sf"/>
</dbReference>
<dbReference type="GO" id="GO:0003700">
    <property type="term" value="F:DNA-binding transcription factor activity"/>
    <property type="evidence" value="ECO:0007669"/>
    <property type="project" value="TreeGrafter"/>
</dbReference>
<dbReference type="InterPro" id="IPR001647">
    <property type="entry name" value="HTH_TetR"/>
</dbReference>
<protein>
    <submittedName>
        <fullName evidence="4">Transcriptional regulator, TetR family</fullName>
    </submittedName>
</protein>
<keyword evidence="5" id="KW-1185">Reference proteome</keyword>
<dbReference type="SUPFAM" id="SSF46689">
    <property type="entry name" value="Homeodomain-like"/>
    <property type="match status" value="1"/>
</dbReference>
<dbReference type="InterPro" id="IPR023772">
    <property type="entry name" value="DNA-bd_HTH_TetR-type_CS"/>
</dbReference>
<evidence type="ECO:0000313" key="5">
    <source>
        <dbReference type="Proteomes" id="UP001157946"/>
    </source>
</evidence>
<feature type="domain" description="HTH tetR-type" evidence="3">
    <location>
        <begin position="83"/>
        <end position="143"/>
    </location>
</feature>
<sequence>MLVSRSRFASLKRRFFIVLLEKTGWKQGEKPCRIGLKEVDCIFDRDWYDGTWIEIQIKRGMRLKDRVKRAPGRPRRSDLEGTMDTEQKILCEAAGLFLKSGYAAVSISMITDAVGITKPTLYHYFPDKETLFAAVVCKKLELAGTHIQRGIAKGGSVRQRLICLATGFFHYASMSMQPLMRDVDEQLRPDLTERVHLTLHRAIVKPLQDLIQEGVEQGEVRAQAEQIPMLVELWLGMLDTLAKHCRKETDAEEIGRLAEMAVTVFMDGIAKEGRHMRTEE</sequence>
<dbReference type="Gene3D" id="1.10.357.10">
    <property type="entry name" value="Tetracycline Repressor, domain 2"/>
    <property type="match status" value="1"/>
</dbReference>
<dbReference type="Pfam" id="PF00440">
    <property type="entry name" value="TetR_N"/>
    <property type="match status" value="1"/>
</dbReference>
<dbReference type="SUPFAM" id="SSF48498">
    <property type="entry name" value="Tetracyclin repressor-like, C-terminal domain"/>
    <property type="match status" value="1"/>
</dbReference>
<dbReference type="Proteomes" id="UP001157946">
    <property type="component" value="Unassembled WGS sequence"/>
</dbReference>
<dbReference type="InterPro" id="IPR036271">
    <property type="entry name" value="Tet_transcr_reg_TetR-rel_C_sf"/>
</dbReference>
<evidence type="ECO:0000256" key="2">
    <source>
        <dbReference type="PROSITE-ProRule" id="PRU00335"/>
    </source>
</evidence>
<dbReference type="EMBL" id="FXTU01000001">
    <property type="protein sequence ID" value="SMP05372.1"/>
    <property type="molecule type" value="Genomic_DNA"/>
</dbReference>
<dbReference type="PANTHER" id="PTHR30055">
    <property type="entry name" value="HTH-TYPE TRANSCRIPTIONAL REGULATOR RUTR"/>
    <property type="match status" value="1"/>
</dbReference>
<dbReference type="PRINTS" id="PR00455">
    <property type="entry name" value="HTHTETR"/>
</dbReference>
<dbReference type="PROSITE" id="PS01081">
    <property type="entry name" value="HTH_TETR_1"/>
    <property type="match status" value="1"/>
</dbReference>
<comment type="caution">
    <text evidence="4">The sequence shown here is derived from an EMBL/GenBank/DDBJ whole genome shotgun (WGS) entry which is preliminary data.</text>
</comment>
<gene>
    <name evidence="4" type="ORF">SAMN06265361_101616</name>
</gene>
<dbReference type="AlphaFoldDB" id="A0AA45WK31"/>
<proteinExistence type="predicted"/>
<keyword evidence="1 2" id="KW-0238">DNA-binding</keyword>
<name>A0AA45WK31_9BACL</name>
<evidence type="ECO:0000256" key="1">
    <source>
        <dbReference type="ARBA" id="ARBA00023125"/>
    </source>
</evidence>
<dbReference type="PROSITE" id="PS50977">
    <property type="entry name" value="HTH_TETR_2"/>
    <property type="match status" value="1"/>
</dbReference>
<organism evidence="4 5">
    <name type="scientific">Laceyella tengchongensis</name>
    <dbReference type="NCBI Taxonomy" id="574699"/>
    <lineage>
        <taxon>Bacteria</taxon>
        <taxon>Bacillati</taxon>
        <taxon>Bacillota</taxon>
        <taxon>Bacilli</taxon>
        <taxon>Bacillales</taxon>
        <taxon>Thermoactinomycetaceae</taxon>
        <taxon>Laceyella</taxon>
    </lineage>
</organism>
<accession>A0AA45WK31</accession>
<dbReference type="PANTHER" id="PTHR30055:SF226">
    <property type="entry name" value="HTH-TYPE TRANSCRIPTIONAL REGULATOR PKSA"/>
    <property type="match status" value="1"/>
</dbReference>